<dbReference type="AlphaFoldDB" id="A0A7Z7IND6"/>
<keyword evidence="1" id="KW-0812">Transmembrane</keyword>
<name>A0A7Z7IND6_9MYCO</name>
<evidence type="ECO:0000313" key="2">
    <source>
        <dbReference type="EMBL" id="SOJ55469.1"/>
    </source>
</evidence>
<organism evidence="2 3">
    <name type="scientific">Mycobacterium simulans</name>
    <dbReference type="NCBI Taxonomy" id="627089"/>
    <lineage>
        <taxon>Bacteria</taxon>
        <taxon>Bacillati</taxon>
        <taxon>Actinomycetota</taxon>
        <taxon>Actinomycetes</taxon>
        <taxon>Mycobacteriales</taxon>
        <taxon>Mycobacteriaceae</taxon>
        <taxon>Mycobacterium</taxon>
    </lineage>
</organism>
<gene>
    <name evidence="2" type="primary">lppJ</name>
    <name evidence="2" type="ORF">MSIMFB_02955</name>
</gene>
<dbReference type="RefSeq" id="WP_186243309.1">
    <property type="nucleotide sequence ID" value="NZ_OCTY01000002.1"/>
</dbReference>
<keyword evidence="2" id="KW-0449">Lipoprotein</keyword>
<keyword evidence="3" id="KW-1185">Reference proteome</keyword>
<evidence type="ECO:0000256" key="1">
    <source>
        <dbReference type="SAM" id="Phobius"/>
    </source>
</evidence>
<evidence type="ECO:0000313" key="3">
    <source>
        <dbReference type="Proteomes" id="UP000554965"/>
    </source>
</evidence>
<feature type="transmembrane region" description="Helical" evidence="1">
    <location>
        <begin position="20"/>
        <end position="38"/>
    </location>
</feature>
<protein>
    <submittedName>
        <fullName evidence="2">Lipoprotein LppJ</fullName>
    </submittedName>
</protein>
<keyword evidence="1" id="KW-1133">Transmembrane helix</keyword>
<reference evidence="2 3" key="1">
    <citation type="submission" date="2017-10" db="EMBL/GenBank/DDBJ databases">
        <authorList>
            <consortium name="Urmite Genomes"/>
        </authorList>
    </citation>
    <scope>NUCLEOTIDE SEQUENCE [LARGE SCALE GENOMIC DNA]</scope>
    <source>
        <strain evidence="2 3">FB-527</strain>
    </source>
</reference>
<keyword evidence="1" id="KW-0472">Membrane</keyword>
<sequence length="199" mass="21329">MTWHDGKSAASLRIPGVRPVISAALAVTLILGAAFLVVTRVHPSATDSLGHPHGPATDDQTKSQVIESAKQIVIVAGLRTTTAGYLLMSCTDQESPPYQGAIHLTFEPPTDAPTDAYFREIAAALVAHGWTEGLPPTQHAFGRTVSKDAVTAIVYRHSDNPSLGVMRVYGECRNMNDHRGDTSAWTDITGEFTGPVRTR</sequence>
<dbReference type="EMBL" id="OCTY01000002">
    <property type="protein sequence ID" value="SOJ55469.1"/>
    <property type="molecule type" value="Genomic_DNA"/>
</dbReference>
<accession>A0A7Z7IND6</accession>
<dbReference type="Proteomes" id="UP000554965">
    <property type="component" value="Unassembled WGS sequence"/>
</dbReference>
<proteinExistence type="predicted"/>
<comment type="caution">
    <text evidence="2">The sequence shown here is derived from an EMBL/GenBank/DDBJ whole genome shotgun (WGS) entry which is preliminary data.</text>
</comment>